<name>A0A974D0V4_XENLA</name>
<accession>A0A974D0V4</accession>
<proteinExistence type="predicted"/>
<reference evidence="2" key="1">
    <citation type="journal article" date="2016" name="Nature">
        <title>Genome evolution in the allotetraploid frog Xenopus laevis.</title>
        <authorList>
            <person name="Session A.M."/>
            <person name="Uno Y."/>
            <person name="Kwon T."/>
            <person name="Chapman J.A."/>
            <person name="Toyoda A."/>
            <person name="Takahashi S."/>
            <person name="Fukui A."/>
            <person name="Hikosaka A."/>
            <person name="Suzuki A."/>
            <person name="Kondo M."/>
            <person name="van Heeringen S.J."/>
            <person name="Quigley I."/>
            <person name="Heinz S."/>
            <person name="Ogino H."/>
            <person name="Ochi H."/>
            <person name="Hellsten U."/>
            <person name="Lyons J.B."/>
            <person name="Simakov O."/>
            <person name="Putnam N."/>
            <person name="Stites J."/>
            <person name="Kuroki Y."/>
            <person name="Tanaka T."/>
            <person name="Michiue T."/>
            <person name="Watanabe M."/>
            <person name="Bogdanovic O."/>
            <person name="Lister R."/>
            <person name="Georgiou G."/>
            <person name="Paranjpe S.S."/>
            <person name="van Kruijsbergen I."/>
            <person name="Shu S."/>
            <person name="Carlson J."/>
            <person name="Kinoshita T."/>
            <person name="Ohta Y."/>
            <person name="Mawaribuchi S."/>
            <person name="Jenkins J."/>
            <person name="Grimwood J."/>
            <person name="Schmutz J."/>
            <person name="Mitros T."/>
            <person name="Mozaffari S.V."/>
            <person name="Suzuki Y."/>
            <person name="Haramoto Y."/>
            <person name="Yamamoto T.S."/>
            <person name="Takagi C."/>
            <person name="Heald R."/>
            <person name="Miller K."/>
            <person name="Haudenschild C."/>
            <person name="Kitzman J."/>
            <person name="Nakayama T."/>
            <person name="Izutsu Y."/>
            <person name="Robert J."/>
            <person name="Fortriede J."/>
            <person name="Burns K."/>
            <person name="Lotay V."/>
            <person name="Karimi K."/>
            <person name="Yasuoka Y."/>
            <person name="Dichmann D.S."/>
            <person name="Flajnik M.F."/>
            <person name="Houston D.W."/>
            <person name="Shendure J."/>
            <person name="DuPasquier L."/>
            <person name="Vize P.D."/>
            <person name="Zorn A.M."/>
            <person name="Ito M."/>
            <person name="Marcotte E.M."/>
            <person name="Wallingford J.B."/>
            <person name="Ito Y."/>
            <person name="Asashima M."/>
            <person name="Ueno N."/>
            <person name="Matsuda Y."/>
            <person name="Veenstra G.J."/>
            <person name="Fujiyama A."/>
            <person name="Harland R.M."/>
            <person name="Taira M."/>
            <person name="Rokhsar D.S."/>
        </authorList>
    </citation>
    <scope>NUCLEOTIDE SEQUENCE [LARGE SCALE GENOMIC DNA]</scope>
    <source>
        <strain evidence="2">J</strain>
    </source>
</reference>
<sequence>MALSISHLHLIRAACAQAHSKGRKLREMPILDDQRAAPTLTMDGLEFDLANSLRMSENHALKFLNRSWIILS</sequence>
<evidence type="ECO:0000313" key="1">
    <source>
        <dbReference type="EMBL" id="OCT82375.1"/>
    </source>
</evidence>
<dbReference type="Proteomes" id="UP000694892">
    <property type="component" value="Chromosome 4S"/>
</dbReference>
<organism evidence="1 2">
    <name type="scientific">Xenopus laevis</name>
    <name type="common">African clawed frog</name>
    <dbReference type="NCBI Taxonomy" id="8355"/>
    <lineage>
        <taxon>Eukaryota</taxon>
        <taxon>Metazoa</taxon>
        <taxon>Chordata</taxon>
        <taxon>Craniata</taxon>
        <taxon>Vertebrata</taxon>
        <taxon>Euteleostomi</taxon>
        <taxon>Amphibia</taxon>
        <taxon>Batrachia</taxon>
        <taxon>Anura</taxon>
        <taxon>Pipoidea</taxon>
        <taxon>Pipidae</taxon>
        <taxon>Xenopodinae</taxon>
        <taxon>Xenopus</taxon>
        <taxon>Xenopus</taxon>
    </lineage>
</organism>
<gene>
    <name evidence="1" type="ORF">XELAEV_18024902mg</name>
</gene>
<dbReference type="AlphaFoldDB" id="A0A974D0V4"/>
<evidence type="ECO:0000313" key="2">
    <source>
        <dbReference type="Proteomes" id="UP000694892"/>
    </source>
</evidence>
<protein>
    <submittedName>
        <fullName evidence="1">Uncharacterized protein</fullName>
    </submittedName>
</protein>
<dbReference type="EMBL" id="CM004473">
    <property type="protein sequence ID" value="OCT82375.1"/>
    <property type="molecule type" value="Genomic_DNA"/>
</dbReference>